<proteinExistence type="predicted"/>
<evidence type="ECO:0008006" key="4">
    <source>
        <dbReference type="Google" id="ProtNLM"/>
    </source>
</evidence>
<protein>
    <recommendedName>
        <fullName evidence="4">DUF2523 domain-containing protein</fullName>
    </recommendedName>
</protein>
<feature type="transmembrane region" description="Helical" evidence="1">
    <location>
        <begin position="68"/>
        <end position="86"/>
    </location>
</feature>
<dbReference type="Pfam" id="PF10734">
    <property type="entry name" value="DUF2523"/>
    <property type="match status" value="1"/>
</dbReference>
<sequence length="95" mass="9328">MGSGILAAIAGLATPILARILMAIGFSVVTFAGASAVVTQLRQLIITNLGGAAGAGLQIAGLAGVWDALGMVFGAVSFTVTLWGLTKSVRLVSGG</sequence>
<evidence type="ECO:0000256" key="1">
    <source>
        <dbReference type="SAM" id="Phobius"/>
    </source>
</evidence>
<keyword evidence="1" id="KW-1133">Transmembrane helix</keyword>
<reference evidence="2 3" key="1">
    <citation type="submission" date="2020-08" db="EMBL/GenBank/DDBJ databases">
        <title>Functional genomics of gut bacteria from endangered species of beetles.</title>
        <authorList>
            <person name="Carlos-Shanley C."/>
        </authorList>
    </citation>
    <scope>NUCLEOTIDE SEQUENCE [LARGE SCALE GENOMIC DNA]</scope>
    <source>
        <strain evidence="2 3">S00239</strain>
    </source>
</reference>
<gene>
    <name evidence="2" type="ORF">HNP55_000706</name>
</gene>
<evidence type="ECO:0000313" key="3">
    <source>
        <dbReference type="Proteomes" id="UP000562027"/>
    </source>
</evidence>
<accession>A0A840L305</accession>
<comment type="caution">
    <text evidence="2">The sequence shown here is derived from an EMBL/GenBank/DDBJ whole genome shotgun (WGS) entry which is preliminary data.</text>
</comment>
<dbReference type="AlphaFoldDB" id="A0A840L305"/>
<keyword evidence="1" id="KW-0812">Transmembrane</keyword>
<feature type="transmembrane region" description="Helical" evidence="1">
    <location>
        <begin position="6"/>
        <end position="32"/>
    </location>
</feature>
<name>A0A840L305_9BURK</name>
<dbReference type="EMBL" id="JACHLP010000001">
    <property type="protein sequence ID" value="MBB4842211.1"/>
    <property type="molecule type" value="Genomic_DNA"/>
</dbReference>
<organism evidence="2 3">
    <name type="scientific">Roseateles oligotrophus</name>
    <dbReference type="NCBI Taxonomy" id="1769250"/>
    <lineage>
        <taxon>Bacteria</taxon>
        <taxon>Pseudomonadati</taxon>
        <taxon>Pseudomonadota</taxon>
        <taxon>Betaproteobacteria</taxon>
        <taxon>Burkholderiales</taxon>
        <taxon>Sphaerotilaceae</taxon>
        <taxon>Roseateles</taxon>
    </lineage>
</organism>
<dbReference type="Proteomes" id="UP000562027">
    <property type="component" value="Unassembled WGS sequence"/>
</dbReference>
<keyword evidence="3" id="KW-1185">Reference proteome</keyword>
<dbReference type="InterPro" id="IPR019670">
    <property type="entry name" value="DUF2523"/>
</dbReference>
<evidence type="ECO:0000313" key="2">
    <source>
        <dbReference type="EMBL" id="MBB4842211.1"/>
    </source>
</evidence>
<keyword evidence="1" id="KW-0472">Membrane</keyword>
<feature type="transmembrane region" description="Helical" evidence="1">
    <location>
        <begin position="44"/>
        <end position="62"/>
    </location>
</feature>
<dbReference type="RefSeq" id="WP_184296212.1">
    <property type="nucleotide sequence ID" value="NZ_JACHLP010000001.1"/>
</dbReference>